<dbReference type="Gene3D" id="1.10.645.10">
    <property type="entry name" value="Cytochrome-c3 Hydrogenase, chain B"/>
    <property type="match status" value="1"/>
</dbReference>
<keyword evidence="5 8" id="KW-0533">Nickel</keyword>
<keyword evidence="7" id="KW-0560">Oxidoreductase</keyword>
<comment type="cofactor">
    <cofactor evidence="1 8">
        <name>Ni(2+)</name>
        <dbReference type="ChEBI" id="CHEBI:49786"/>
    </cofactor>
</comment>
<dbReference type="InterPro" id="IPR029014">
    <property type="entry name" value="NiFe-Hase_large"/>
</dbReference>
<name>C0GFF9_DETAL</name>
<dbReference type="InterPro" id="IPR018194">
    <property type="entry name" value="Ni-dep_hyd_lsu_Ni_BS"/>
</dbReference>
<feature type="binding site" evidence="8">
    <location>
        <position position="42"/>
    </location>
    <ligand>
        <name>Mg(2+)</name>
        <dbReference type="ChEBI" id="CHEBI:18420"/>
    </ligand>
</feature>
<dbReference type="PANTHER" id="PTHR42958">
    <property type="entry name" value="HYDROGENASE-2 LARGE CHAIN"/>
    <property type="match status" value="1"/>
</dbReference>
<dbReference type="OrthoDB" id="9761717at2"/>
<dbReference type="PANTHER" id="PTHR42958:SF2">
    <property type="entry name" value="UPTAKE HYDROGENASE LARGE SUBUNIT"/>
    <property type="match status" value="1"/>
</dbReference>
<evidence type="ECO:0000256" key="4">
    <source>
        <dbReference type="ARBA" id="ARBA00011771"/>
    </source>
</evidence>
<dbReference type="Proteomes" id="UP000006443">
    <property type="component" value="Unassembled WGS sequence"/>
</dbReference>
<evidence type="ECO:0000256" key="1">
    <source>
        <dbReference type="ARBA" id="ARBA00001967"/>
    </source>
</evidence>
<organism evidence="9 10">
    <name type="scientific">Dethiobacter alkaliphilus AHT 1</name>
    <dbReference type="NCBI Taxonomy" id="555088"/>
    <lineage>
        <taxon>Bacteria</taxon>
        <taxon>Bacillati</taxon>
        <taxon>Bacillota</taxon>
        <taxon>Dethiobacteria</taxon>
        <taxon>Dethiobacterales</taxon>
        <taxon>Dethiobacteraceae</taxon>
        <taxon>Dethiobacter</taxon>
    </lineage>
</organism>
<keyword evidence="6 8" id="KW-0479">Metal-binding</keyword>
<feature type="binding site" evidence="8">
    <location>
        <position position="64"/>
    </location>
    <ligand>
        <name>Fe cation</name>
        <dbReference type="ChEBI" id="CHEBI:24875"/>
    </ligand>
</feature>
<dbReference type="GO" id="GO:0008901">
    <property type="term" value="F:ferredoxin hydrogenase activity"/>
    <property type="evidence" value="ECO:0007669"/>
    <property type="project" value="InterPro"/>
</dbReference>
<dbReference type="RefSeq" id="WP_008515824.1">
    <property type="nucleotide sequence ID" value="NZ_ACJM01000005.1"/>
</dbReference>
<protein>
    <submittedName>
        <fullName evidence="9">Nickel-dependent hydrogenase large subunit</fullName>
    </submittedName>
</protein>
<comment type="cofactor">
    <cofactor evidence="8">
        <name>Fe cation</name>
        <dbReference type="ChEBI" id="CHEBI:24875"/>
    </cofactor>
</comment>
<comment type="subcellular location">
    <subcellularLocation>
        <location evidence="2">Cell envelope</location>
    </subcellularLocation>
</comment>
<feature type="binding site" evidence="8">
    <location>
        <position position="449"/>
    </location>
    <ligand>
        <name>Ni(2+)</name>
        <dbReference type="ChEBI" id="CHEBI:49786"/>
    </ligand>
</feature>
<evidence type="ECO:0000256" key="8">
    <source>
        <dbReference type="PIRSR" id="PIRSR601501-1"/>
    </source>
</evidence>
<evidence type="ECO:0000256" key="6">
    <source>
        <dbReference type="ARBA" id="ARBA00022723"/>
    </source>
</evidence>
<feature type="binding site" evidence="8">
    <location>
        <position position="401"/>
    </location>
    <ligand>
        <name>Mg(2+)</name>
        <dbReference type="ChEBI" id="CHEBI:18420"/>
    </ligand>
</feature>
<sequence>MPSKITLGPITRAQNSCSVEVSIENGAVVDARCGVDFFRGFELILKGRDPRDAGYLSQRICGICSAAHGTAAAMALEDAAQIRPPRNGALLRNLILGADFMQDHFRHFYIYGLPDYVEGPDMGPFAPGYTKGFRLSKKKNDLLMKHYQQALDIARLNHEMVTLLAGKAPHNQGLLAGGCTVPPAADILADFQSKLKKVRAFIKDVMMTDMMILAETYSDYYHIGTRAADFLEFGLFTHPENNQKRYFPSGALIHGQNKEVNSNLIAEHLRNSWYDEEAGAQHPAQGKTIPNREKSGAYSWVKAPRYDGKSVEGGPLARLWIKGDYQRGVSVMDRNMARVLETEKIADLMVQWLAELEPGKPVFKSFKMPSKAEGIGLTGAMRGPLGHWLKIEKGRIAHYQIITPTAWNFSPRDASGQLGPVEEALIGTTIEDEKEPVEIGRVIRSFDICSACASH</sequence>
<dbReference type="GO" id="GO:0016151">
    <property type="term" value="F:nickel cation binding"/>
    <property type="evidence" value="ECO:0007669"/>
    <property type="project" value="InterPro"/>
</dbReference>
<feature type="binding site" evidence="8">
    <location>
        <position position="61"/>
    </location>
    <ligand>
        <name>Ni(2+)</name>
        <dbReference type="ChEBI" id="CHEBI:49786"/>
    </ligand>
</feature>
<dbReference type="SUPFAM" id="SSF56762">
    <property type="entry name" value="HydB/Nqo4-like"/>
    <property type="match status" value="1"/>
</dbReference>
<evidence type="ECO:0000256" key="3">
    <source>
        <dbReference type="ARBA" id="ARBA00009292"/>
    </source>
</evidence>
<dbReference type="InterPro" id="IPR050867">
    <property type="entry name" value="NiFe/NiFeSe_hydrgnase_LSU"/>
</dbReference>
<dbReference type="AlphaFoldDB" id="C0GFF9"/>
<evidence type="ECO:0000313" key="9">
    <source>
        <dbReference type="EMBL" id="EEG77919.1"/>
    </source>
</evidence>
<evidence type="ECO:0000256" key="5">
    <source>
        <dbReference type="ARBA" id="ARBA00022596"/>
    </source>
</evidence>
<evidence type="ECO:0000313" key="10">
    <source>
        <dbReference type="Proteomes" id="UP000006443"/>
    </source>
</evidence>
<reference evidence="9 10" key="1">
    <citation type="submission" date="2009-02" db="EMBL/GenBank/DDBJ databases">
        <title>Sequencing of the draft genome and assembly of Dethiobacter alkaliphilus AHT 1.</title>
        <authorList>
            <consortium name="US DOE Joint Genome Institute (JGI-PGF)"/>
            <person name="Lucas S."/>
            <person name="Copeland A."/>
            <person name="Lapidus A."/>
            <person name="Glavina del Rio T."/>
            <person name="Dalin E."/>
            <person name="Tice H."/>
            <person name="Bruce D."/>
            <person name="Goodwin L."/>
            <person name="Pitluck S."/>
            <person name="Larimer F."/>
            <person name="Land M.L."/>
            <person name="Hauser L."/>
            <person name="Muyzer G."/>
        </authorList>
    </citation>
    <scope>NUCLEOTIDE SEQUENCE [LARGE SCALE GENOMIC DNA]</scope>
    <source>
        <strain evidence="9 10">AHT 1</strain>
    </source>
</reference>
<evidence type="ECO:0000256" key="7">
    <source>
        <dbReference type="ARBA" id="ARBA00023002"/>
    </source>
</evidence>
<dbReference type="InterPro" id="IPR001501">
    <property type="entry name" value="Ni-dep_hyd_lsu"/>
</dbReference>
<evidence type="ECO:0000256" key="2">
    <source>
        <dbReference type="ARBA" id="ARBA00004196"/>
    </source>
</evidence>
<feature type="binding site" evidence="8">
    <location>
        <position position="64"/>
    </location>
    <ligand>
        <name>Ni(2+)</name>
        <dbReference type="ChEBI" id="CHEBI:49786"/>
    </ligand>
</feature>
<dbReference type="eggNOG" id="COG0374">
    <property type="taxonomic scope" value="Bacteria"/>
</dbReference>
<feature type="binding site" evidence="8">
    <location>
        <position position="455"/>
    </location>
    <ligand>
        <name>Mg(2+)</name>
        <dbReference type="ChEBI" id="CHEBI:18420"/>
    </ligand>
</feature>
<feature type="binding site" evidence="8">
    <location>
        <position position="452"/>
    </location>
    <ligand>
        <name>Fe cation</name>
        <dbReference type="ChEBI" id="CHEBI:24875"/>
    </ligand>
</feature>
<dbReference type="EMBL" id="ACJM01000005">
    <property type="protein sequence ID" value="EEG77919.1"/>
    <property type="molecule type" value="Genomic_DNA"/>
</dbReference>
<gene>
    <name evidence="9" type="ORF">DealDRAFT_1218</name>
</gene>
<dbReference type="GO" id="GO:0030313">
    <property type="term" value="C:cell envelope"/>
    <property type="evidence" value="ECO:0007669"/>
    <property type="project" value="UniProtKB-SubCell"/>
</dbReference>
<dbReference type="STRING" id="555088.DealDRAFT_1218"/>
<dbReference type="Pfam" id="PF00374">
    <property type="entry name" value="NiFeSe_Hases"/>
    <property type="match status" value="2"/>
</dbReference>
<keyword evidence="8" id="KW-0408">Iron</keyword>
<comment type="subunit">
    <text evidence="4">Heterodimer of a large and a small subunit.</text>
</comment>
<comment type="caution">
    <text evidence="9">The sequence shown here is derived from an EMBL/GenBank/DDBJ whole genome shotgun (WGS) entry which is preliminary data.</text>
</comment>
<accession>C0GFF9</accession>
<comment type="similarity">
    <text evidence="3">Belongs to the [NiFe]/[NiFeSe] hydrogenase large subunit family.</text>
</comment>
<keyword evidence="10" id="KW-1185">Reference proteome</keyword>
<keyword evidence="8" id="KW-0460">Magnesium</keyword>
<dbReference type="PROSITE" id="PS00507">
    <property type="entry name" value="NI_HGENASE_L_1"/>
    <property type="match status" value="1"/>
</dbReference>
<proteinExistence type="inferred from homology"/>